<dbReference type="AlphaFoldDB" id="A0AAV1GE48"/>
<sequence length="146" mass="16201">MSAVEDFLQNPMEDLLNTFTKEQLFKVADHFEVKVPSKALKDCILSTIKEHLVQLGVLPAAVEGSDAVSAPTPVLPAVFPQVSPPEQPLKLVRPVAGVGVSLTFDQQKELLTLQHKLEMERNKAQERDQALHAVELEKLRYTASFT</sequence>
<reference evidence="1" key="1">
    <citation type="submission" date="2023-08" db="EMBL/GenBank/DDBJ databases">
        <authorList>
            <person name="Alioto T."/>
            <person name="Alioto T."/>
            <person name="Gomez Garrido J."/>
        </authorList>
    </citation>
    <scope>NUCLEOTIDE SEQUENCE</scope>
</reference>
<evidence type="ECO:0000313" key="1">
    <source>
        <dbReference type="EMBL" id="CAJ1071441.1"/>
    </source>
</evidence>
<protein>
    <submittedName>
        <fullName evidence="1">Uncharacterized protein LOC115247517</fullName>
    </submittedName>
</protein>
<keyword evidence="2" id="KW-1185">Reference proteome</keyword>
<name>A0AAV1GE48_XYRNO</name>
<proteinExistence type="predicted"/>
<dbReference type="Proteomes" id="UP001178508">
    <property type="component" value="Chromosome 14"/>
</dbReference>
<gene>
    <name evidence="1" type="ORF">XNOV1_A039748</name>
</gene>
<organism evidence="1 2">
    <name type="scientific">Xyrichtys novacula</name>
    <name type="common">Pearly razorfish</name>
    <name type="synonym">Hemipteronotus novacula</name>
    <dbReference type="NCBI Taxonomy" id="13765"/>
    <lineage>
        <taxon>Eukaryota</taxon>
        <taxon>Metazoa</taxon>
        <taxon>Chordata</taxon>
        <taxon>Craniata</taxon>
        <taxon>Vertebrata</taxon>
        <taxon>Euteleostomi</taxon>
        <taxon>Actinopterygii</taxon>
        <taxon>Neopterygii</taxon>
        <taxon>Teleostei</taxon>
        <taxon>Neoteleostei</taxon>
        <taxon>Acanthomorphata</taxon>
        <taxon>Eupercaria</taxon>
        <taxon>Labriformes</taxon>
        <taxon>Labridae</taxon>
        <taxon>Xyrichtys</taxon>
    </lineage>
</organism>
<accession>A0AAV1GE48</accession>
<evidence type="ECO:0000313" key="2">
    <source>
        <dbReference type="Proteomes" id="UP001178508"/>
    </source>
</evidence>
<dbReference type="EMBL" id="OY660877">
    <property type="protein sequence ID" value="CAJ1071441.1"/>
    <property type="molecule type" value="Genomic_DNA"/>
</dbReference>